<keyword evidence="2" id="KW-1185">Reference proteome</keyword>
<comment type="caution">
    <text evidence="1">The sequence shown here is derived from an EMBL/GenBank/DDBJ whole genome shotgun (WGS) entry which is preliminary data.</text>
</comment>
<evidence type="ECO:0008006" key="3">
    <source>
        <dbReference type="Google" id="ProtNLM"/>
    </source>
</evidence>
<organism evidence="1 2">
    <name type="scientific">Arthrobacter deserti</name>
    <dbReference type="NCBI Taxonomy" id="1742687"/>
    <lineage>
        <taxon>Bacteria</taxon>
        <taxon>Bacillati</taxon>
        <taxon>Actinomycetota</taxon>
        <taxon>Actinomycetes</taxon>
        <taxon>Micrococcales</taxon>
        <taxon>Micrococcaceae</taxon>
        <taxon>Arthrobacter</taxon>
    </lineage>
</organism>
<sequence>MTDGDWYPQSARWWENRFGSTAYPGYTVSGGLGGATFQWEELEGAAARLEAIAGRGEQIRAEAAEGERHLLDGRLAAVPGWFAARTAVLGAWSAVAEAARRIRELCDSVRRPHTAYLVAEQAARAGVGAVERASWWITVPLGALGNEGGPGRDGTERLPGPGPAGLAGLLGLPPASAALLLRGLPRGSAGQTPAPGRMVPVLVSAANSAGLLRPA</sequence>
<feature type="non-terminal residue" evidence="1">
    <location>
        <position position="215"/>
    </location>
</feature>
<evidence type="ECO:0000313" key="1">
    <source>
        <dbReference type="EMBL" id="NKX50817.1"/>
    </source>
</evidence>
<protein>
    <recommendedName>
        <fullName evidence="3">DUF222 domain-containing protein</fullName>
    </recommendedName>
</protein>
<accession>A0ABX1JND5</accession>
<reference evidence="1 2" key="1">
    <citation type="submission" date="2020-04" db="EMBL/GenBank/DDBJ databases">
        <authorList>
            <person name="Liu S."/>
        </authorList>
    </citation>
    <scope>NUCLEOTIDE SEQUENCE [LARGE SCALE GENOMIC DNA]</scope>
    <source>
        <strain evidence="1 2">CGMCC 1.15091</strain>
    </source>
</reference>
<dbReference type="EMBL" id="JAAZSR010000131">
    <property type="protein sequence ID" value="NKX50817.1"/>
    <property type="molecule type" value="Genomic_DNA"/>
</dbReference>
<dbReference type="Proteomes" id="UP000523795">
    <property type="component" value="Unassembled WGS sequence"/>
</dbReference>
<gene>
    <name evidence="1" type="ORF">HER39_09610</name>
</gene>
<name>A0ABX1JND5_9MICC</name>
<evidence type="ECO:0000313" key="2">
    <source>
        <dbReference type="Proteomes" id="UP000523795"/>
    </source>
</evidence>
<proteinExistence type="predicted"/>